<keyword evidence="1" id="KW-1133">Transmembrane helix</keyword>
<evidence type="ECO:0000313" key="3">
    <source>
        <dbReference type="Proteomes" id="UP000222056"/>
    </source>
</evidence>
<evidence type="ECO:0008006" key="4">
    <source>
        <dbReference type="Google" id="ProtNLM"/>
    </source>
</evidence>
<dbReference type="RefSeq" id="WP_093116413.1">
    <property type="nucleotide sequence ID" value="NZ_FNWJ01000001.1"/>
</dbReference>
<feature type="transmembrane region" description="Helical" evidence="1">
    <location>
        <begin position="52"/>
        <end position="72"/>
    </location>
</feature>
<proteinExistence type="predicted"/>
<accession>A0A1H6FNX1</accession>
<dbReference type="Proteomes" id="UP000222056">
    <property type="component" value="Unassembled WGS sequence"/>
</dbReference>
<dbReference type="AlphaFoldDB" id="A0A1H6FNX1"/>
<dbReference type="OrthoDB" id="5243392at2"/>
<feature type="transmembrane region" description="Helical" evidence="1">
    <location>
        <begin position="163"/>
        <end position="179"/>
    </location>
</feature>
<organism evidence="2 3">
    <name type="scientific">Thermoleophilum album</name>
    <dbReference type="NCBI Taxonomy" id="29539"/>
    <lineage>
        <taxon>Bacteria</taxon>
        <taxon>Bacillati</taxon>
        <taxon>Actinomycetota</taxon>
        <taxon>Thermoleophilia</taxon>
        <taxon>Thermoleophilales</taxon>
        <taxon>Thermoleophilaceae</taxon>
        <taxon>Thermoleophilum</taxon>
    </lineage>
</organism>
<keyword evidence="1" id="KW-0472">Membrane</keyword>
<keyword evidence="1" id="KW-0812">Transmembrane</keyword>
<dbReference type="STRING" id="29539.SAMN02745716_0804"/>
<gene>
    <name evidence="2" type="ORF">SAMN02745716_0804</name>
</gene>
<protein>
    <recommendedName>
        <fullName evidence="4">DUF4386 family protein</fullName>
    </recommendedName>
</protein>
<keyword evidence="3" id="KW-1185">Reference proteome</keyword>
<feature type="transmembrane region" description="Helical" evidence="1">
    <location>
        <begin position="84"/>
        <end position="106"/>
    </location>
</feature>
<feature type="transmembrane region" description="Helical" evidence="1">
    <location>
        <begin position="12"/>
        <end position="32"/>
    </location>
</feature>
<feature type="transmembrane region" description="Helical" evidence="1">
    <location>
        <begin position="185"/>
        <end position="205"/>
    </location>
</feature>
<evidence type="ECO:0000313" key="2">
    <source>
        <dbReference type="EMBL" id="SEH11553.1"/>
    </source>
</evidence>
<evidence type="ECO:0000256" key="1">
    <source>
        <dbReference type="SAM" id="Phobius"/>
    </source>
</evidence>
<name>A0A1H6FNX1_THEAL</name>
<reference evidence="3" key="1">
    <citation type="submission" date="2016-10" db="EMBL/GenBank/DDBJ databases">
        <authorList>
            <person name="Varghese N."/>
            <person name="Submissions S."/>
        </authorList>
    </citation>
    <scope>NUCLEOTIDE SEQUENCE [LARGE SCALE GENOMIC DNA]</scope>
    <source>
        <strain evidence="3">ATCC 35263</strain>
    </source>
</reference>
<feature type="transmembrane region" description="Helical" evidence="1">
    <location>
        <begin position="136"/>
        <end position="156"/>
    </location>
</feature>
<sequence length="233" mass="24296">MGTSRAHHFRKLVAGTCMVVAPVALLVGMIIHPGLEDSVGGQLATIASKRDSWLLANLVIGFALVLAVPVVLGLMHMLRERDAAVGHLGGAIGLIGLMAAAAYVAVEGLVGWTAAGLPDRAAMVTLFQRLHDTAGTFVPIYLLAYGVVAGFIVLAFGLARRRLVAPWMAACTAVGPLLIGVGVPLASGVLCLIGAVVTLVGVGAIGQMVLAETDEEWEHTPEYRGFRPRFGTR</sequence>
<dbReference type="EMBL" id="FNWJ01000001">
    <property type="protein sequence ID" value="SEH11553.1"/>
    <property type="molecule type" value="Genomic_DNA"/>
</dbReference>